<dbReference type="SUPFAM" id="SSF103088">
    <property type="entry name" value="OmpA-like"/>
    <property type="match status" value="1"/>
</dbReference>
<dbReference type="Proteomes" id="UP001596152">
    <property type="component" value="Unassembled WGS sequence"/>
</dbReference>
<feature type="domain" description="OmpA-like" evidence="3">
    <location>
        <begin position="123"/>
        <end position="239"/>
    </location>
</feature>
<dbReference type="PROSITE" id="PS51123">
    <property type="entry name" value="OMPA_2"/>
    <property type="match status" value="1"/>
</dbReference>
<accession>A0ABW0FLB6</accession>
<feature type="signal peptide" evidence="2">
    <location>
        <begin position="1"/>
        <end position="28"/>
    </location>
</feature>
<dbReference type="RefSeq" id="WP_374036294.1">
    <property type="nucleotide sequence ID" value="NZ_CP169082.1"/>
</dbReference>
<keyword evidence="5" id="KW-1185">Reference proteome</keyword>
<name>A0ABW0FLB6_9CAUL</name>
<gene>
    <name evidence="4" type="ORF">ACFPIE_00950</name>
</gene>
<dbReference type="CDD" id="cd07185">
    <property type="entry name" value="OmpA_C-like"/>
    <property type="match status" value="1"/>
</dbReference>
<evidence type="ECO:0000256" key="2">
    <source>
        <dbReference type="SAM" id="SignalP"/>
    </source>
</evidence>
<dbReference type="Gene3D" id="3.30.1330.60">
    <property type="entry name" value="OmpA-like domain"/>
    <property type="match status" value="1"/>
</dbReference>
<evidence type="ECO:0000313" key="4">
    <source>
        <dbReference type="EMBL" id="MFC5342462.1"/>
    </source>
</evidence>
<reference evidence="5" key="1">
    <citation type="journal article" date="2019" name="Int. J. Syst. Evol. Microbiol.">
        <title>The Global Catalogue of Microorganisms (GCM) 10K type strain sequencing project: providing services to taxonomists for standard genome sequencing and annotation.</title>
        <authorList>
            <consortium name="The Broad Institute Genomics Platform"/>
            <consortium name="The Broad Institute Genome Sequencing Center for Infectious Disease"/>
            <person name="Wu L."/>
            <person name="Ma J."/>
        </authorList>
    </citation>
    <scope>NUCLEOTIDE SEQUENCE [LARGE SCALE GENOMIC DNA]</scope>
    <source>
        <strain evidence="5">JCM 12125</strain>
    </source>
</reference>
<feature type="chain" id="PRO_5045849770" evidence="2">
    <location>
        <begin position="29"/>
        <end position="246"/>
    </location>
</feature>
<dbReference type="EMBL" id="JBHSLF010000001">
    <property type="protein sequence ID" value="MFC5342462.1"/>
    <property type="molecule type" value="Genomic_DNA"/>
</dbReference>
<evidence type="ECO:0000259" key="3">
    <source>
        <dbReference type="PROSITE" id="PS51123"/>
    </source>
</evidence>
<dbReference type="PANTHER" id="PTHR30329">
    <property type="entry name" value="STATOR ELEMENT OF FLAGELLAR MOTOR COMPLEX"/>
    <property type="match status" value="1"/>
</dbReference>
<dbReference type="PANTHER" id="PTHR30329:SF21">
    <property type="entry name" value="LIPOPROTEIN YIAD-RELATED"/>
    <property type="match status" value="1"/>
</dbReference>
<protein>
    <submittedName>
        <fullName evidence="4">OmpA family protein</fullName>
    </submittedName>
</protein>
<comment type="caution">
    <text evidence="4">The sequence shown here is derived from an EMBL/GenBank/DDBJ whole genome shotgun (WGS) entry which is preliminary data.</text>
</comment>
<keyword evidence="1" id="KW-0472">Membrane</keyword>
<organism evidence="4 5">
    <name type="scientific">Brevundimonas staleyi</name>
    <dbReference type="NCBI Taxonomy" id="74326"/>
    <lineage>
        <taxon>Bacteria</taxon>
        <taxon>Pseudomonadati</taxon>
        <taxon>Pseudomonadota</taxon>
        <taxon>Alphaproteobacteria</taxon>
        <taxon>Caulobacterales</taxon>
        <taxon>Caulobacteraceae</taxon>
        <taxon>Brevundimonas</taxon>
    </lineage>
</organism>
<sequence length="246" mass="26513">MSDNRCVSSLRIVLAFGLLALLPGKALAQSWTACIDPASGGPTAEGFLAIREAAAKTLPPRGLPALHIARISRTASGAPPPFRIVQIELMRAGASAGGIRWDETSDQSLPVEDQACFRITATQGPFGLWHYWGPYFPLGSAVVSEDQKVDLEYLTVGYEPGNSVFRLEGHADTLGSSEANLRLAARRNDAVARELVRLGVRWDDIEQISVGEAHLARPTADNVAEPLNRRVSIRVVLRRAPATAAR</sequence>
<dbReference type="InterPro" id="IPR036737">
    <property type="entry name" value="OmpA-like_sf"/>
</dbReference>
<proteinExistence type="predicted"/>
<evidence type="ECO:0000313" key="5">
    <source>
        <dbReference type="Proteomes" id="UP001596152"/>
    </source>
</evidence>
<evidence type="ECO:0000256" key="1">
    <source>
        <dbReference type="PROSITE-ProRule" id="PRU00473"/>
    </source>
</evidence>
<keyword evidence="2" id="KW-0732">Signal</keyword>
<dbReference type="InterPro" id="IPR006665">
    <property type="entry name" value="OmpA-like"/>
</dbReference>
<dbReference type="Pfam" id="PF00691">
    <property type="entry name" value="OmpA"/>
    <property type="match status" value="1"/>
</dbReference>
<dbReference type="InterPro" id="IPR050330">
    <property type="entry name" value="Bact_OuterMem_StrucFunc"/>
</dbReference>